<accession>A0ABU2NXE3</accession>
<comment type="caution">
    <text evidence="3">The sequence shown here is derived from an EMBL/GenBank/DDBJ whole genome shotgun (WGS) entry which is preliminary data.</text>
</comment>
<evidence type="ECO:0000313" key="3">
    <source>
        <dbReference type="EMBL" id="MDT0381659.1"/>
    </source>
</evidence>
<gene>
    <name evidence="3" type="ORF">RM572_23135</name>
</gene>
<keyword evidence="4" id="KW-1185">Reference proteome</keyword>
<feature type="domain" description="GerMN" evidence="2">
    <location>
        <begin position="220"/>
        <end position="315"/>
    </location>
</feature>
<dbReference type="InterPro" id="IPR059026">
    <property type="entry name" value="LpqB_N"/>
</dbReference>
<dbReference type="SUPFAM" id="SSF63829">
    <property type="entry name" value="Calcium-dependent phosphotriesterase"/>
    <property type="match status" value="1"/>
</dbReference>
<name>A0ABU2NXE3_9ACTN</name>
<dbReference type="RefSeq" id="WP_311675340.1">
    <property type="nucleotide sequence ID" value="NZ_JAVREQ010000024.1"/>
</dbReference>
<dbReference type="Pfam" id="PF10646">
    <property type="entry name" value="Germane"/>
    <property type="match status" value="1"/>
</dbReference>
<dbReference type="SMART" id="SM00909">
    <property type="entry name" value="Germane"/>
    <property type="match status" value="1"/>
</dbReference>
<dbReference type="PROSITE" id="PS51257">
    <property type="entry name" value="PROKAR_LIPOPROTEIN"/>
    <property type="match status" value="1"/>
</dbReference>
<dbReference type="InterPro" id="IPR019606">
    <property type="entry name" value="GerMN"/>
</dbReference>
<dbReference type="EMBL" id="JAVREQ010000024">
    <property type="protein sequence ID" value="MDT0381659.1"/>
    <property type="molecule type" value="Genomic_DNA"/>
</dbReference>
<dbReference type="Proteomes" id="UP001183414">
    <property type="component" value="Unassembled WGS sequence"/>
</dbReference>
<protein>
    <submittedName>
        <fullName evidence="3">LpqB family beta-propeller domain-containing protein</fullName>
    </submittedName>
</protein>
<sequence>MRADRRRRTGVGALLSLALLLSGCASMPADGQVTPVEPSQRAEQESRVRVYGLSPQKGGEPQDIVRGFLEATTSDEPGFSTAREYLTKDAAKAWDPFAGTTVLERGPVTEGGVPDGARKNGSTVMVTGERAARLDTRHAYRPDSGRLTDAFHLTEVEGEGWRIDRLPDGLVLGSSDFERIYRSVDIYYFARLGPGAPSVNRGQDVLVAQPVYVRSRIEPVADTVRALLEGPTDWLDPVVRTAFPDDTLLARRNSVTVQDSGAVTVRLNRAGAKAGGARCERMAAQVLHSVQSQASSKVTSVALRGPDGEICELEGDEARFYAPGRLDGTLSPYMVDAEHRVATMDRTSNRPRVVPGLLGSGRVEFRSVGVSRDERMGAAVSRDGRALYVSASLKSPAKEESGEPVLASRAVREEDRLSAPSWDGLGDLWIADRDPRDPRLLRLPGGQGEAEAVSVPGLARNERIESLRISSDGVRIALRIKNPDGTSSLQLGRVEREGTREDPSVTVAALQRVAPQLEDVVAMSWSGPSELVVVGRESRGVQQLQYVGTDGSTAHQPPLPGINDVESVAASESENMPLFAESQYGIVRLTPPDGDWETVSEDGGAPVYPG</sequence>
<evidence type="ECO:0000313" key="4">
    <source>
        <dbReference type="Proteomes" id="UP001183414"/>
    </source>
</evidence>
<organism evidence="3 4">
    <name type="scientific">Streptomyces hazeniae</name>
    <dbReference type="NCBI Taxonomy" id="3075538"/>
    <lineage>
        <taxon>Bacteria</taxon>
        <taxon>Bacillati</taxon>
        <taxon>Actinomycetota</taxon>
        <taxon>Actinomycetes</taxon>
        <taxon>Kitasatosporales</taxon>
        <taxon>Streptomycetaceae</taxon>
        <taxon>Streptomyces</taxon>
    </lineage>
</organism>
<evidence type="ECO:0000259" key="2">
    <source>
        <dbReference type="SMART" id="SM00909"/>
    </source>
</evidence>
<proteinExistence type="predicted"/>
<dbReference type="Pfam" id="PF10647">
    <property type="entry name" value="Gmad1"/>
    <property type="match status" value="1"/>
</dbReference>
<reference evidence="4" key="1">
    <citation type="submission" date="2023-07" db="EMBL/GenBank/DDBJ databases">
        <title>30 novel species of actinomycetes from the DSMZ collection.</title>
        <authorList>
            <person name="Nouioui I."/>
        </authorList>
    </citation>
    <scope>NUCLEOTIDE SEQUENCE [LARGE SCALE GENOMIC DNA]</scope>
    <source>
        <strain evidence="4">DSM 42041</strain>
    </source>
</reference>
<dbReference type="Pfam" id="PF25976">
    <property type="entry name" value="LpqB_N"/>
    <property type="match status" value="1"/>
</dbReference>
<feature type="signal peptide" evidence="1">
    <location>
        <begin position="1"/>
        <end position="31"/>
    </location>
</feature>
<evidence type="ECO:0000256" key="1">
    <source>
        <dbReference type="SAM" id="SignalP"/>
    </source>
</evidence>
<keyword evidence="1" id="KW-0732">Signal</keyword>
<feature type="chain" id="PRO_5046707352" evidence="1">
    <location>
        <begin position="32"/>
        <end position="610"/>
    </location>
</feature>
<dbReference type="InterPro" id="IPR018910">
    <property type="entry name" value="LpqB_C"/>
</dbReference>